<dbReference type="PANTHER" id="PTHR34978:SF3">
    <property type="entry name" value="SLR0241 PROTEIN"/>
    <property type="match status" value="1"/>
</dbReference>
<keyword evidence="4" id="KW-1185">Reference proteome</keyword>
<organism evidence="3 4">
    <name type="scientific">Cyclobacterium plantarum</name>
    <dbReference type="NCBI Taxonomy" id="2716263"/>
    <lineage>
        <taxon>Bacteria</taxon>
        <taxon>Pseudomonadati</taxon>
        <taxon>Bacteroidota</taxon>
        <taxon>Cytophagia</taxon>
        <taxon>Cytophagales</taxon>
        <taxon>Cyclobacteriaceae</taxon>
        <taxon>Cyclobacterium</taxon>
    </lineage>
</organism>
<evidence type="ECO:0000313" key="3">
    <source>
        <dbReference type="EMBL" id="NHE56290.1"/>
    </source>
</evidence>
<dbReference type="InterPro" id="IPR052173">
    <property type="entry name" value="Beta-lactam_resp_regulator"/>
</dbReference>
<evidence type="ECO:0000313" key="4">
    <source>
        <dbReference type="Proteomes" id="UP000649799"/>
    </source>
</evidence>
<name>A0ABX0H4E0_9BACT</name>
<comment type="caution">
    <text evidence="3">The sequence shown here is derived from an EMBL/GenBank/DDBJ whole genome shotgun (WGS) entry which is preliminary data.</text>
</comment>
<feature type="transmembrane region" description="Helical" evidence="1">
    <location>
        <begin position="268"/>
        <end position="286"/>
    </location>
</feature>
<keyword evidence="1" id="KW-0812">Transmembrane</keyword>
<feature type="domain" description="Peptidase M56" evidence="2">
    <location>
        <begin position="160"/>
        <end position="256"/>
    </location>
</feature>
<feature type="transmembrane region" description="Helical" evidence="1">
    <location>
        <begin position="95"/>
        <end position="119"/>
    </location>
</feature>
<protein>
    <submittedName>
        <fullName evidence="3">M56 family metallopeptidase</fullName>
    </submittedName>
</protein>
<gene>
    <name evidence="3" type="ORF">G9Q97_05600</name>
</gene>
<keyword evidence="1" id="KW-1133">Transmembrane helix</keyword>
<dbReference type="EMBL" id="JAANYN010000002">
    <property type="protein sequence ID" value="NHE56290.1"/>
    <property type="molecule type" value="Genomic_DNA"/>
</dbReference>
<dbReference type="Proteomes" id="UP000649799">
    <property type="component" value="Unassembled WGS sequence"/>
</dbReference>
<proteinExistence type="predicted"/>
<dbReference type="RefSeq" id="WP_166143973.1">
    <property type="nucleotide sequence ID" value="NZ_JAANYN010000002.1"/>
</dbReference>
<evidence type="ECO:0000259" key="2">
    <source>
        <dbReference type="Pfam" id="PF05569"/>
    </source>
</evidence>
<dbReference type="InterPro" id="IPR008756">
    <property type="entry name" value="Peptidase_M56"/>
</dbReference>
<evidence type="ECO:0000256" key="1">
    <source>
        <dbReference type="SAM" id="Phobius"/>
    </source>
</evidence>
<dbReference type="PANTHER" id="PTHR34978">
    <property type="entry name" value="POSSIBLE SENSOR-TRANSDUCER PROTEIN BLAR"/>
    <property type="match status" value="1"/>
</dbReference>
<feature type="transmembrane region" description="Helical" evidence="1">
    <location>
        <begin position="37"/>
        <end position="57"/>
    </location>
</feature>
<sequence length="408" mass="47083">MNPFWNYLFEASIGTALVWLVYILIFRGLTFFGWNRFFLLAGMLISILMPLIEVPLFPNNTLPGRDIIYSFNQLEVAIRDSTTFSSAWNPLLMQVILYAYFGVAALRISVFGIGTISLFQKIRNAKEKKLQEIGIYMHPDFKPASFFNKILMPSFEPDNNLHYQIFLHESAHVRLKHSWDLLALHLIKSIFWINPFVYLIERNVREVHEFQADRKVIQQIAFKDYCQLLVNNLSQSSNSHLINSFNQFQIKNRIVMMNKRRSTNENKWKYFIGIPLLVLVLGLFSLKMTGQEDNVTGTWLGSDFEFTLNEGPDLKELIEGGKNLHVDGKLILNQNNTYQILDPTGTMNGKGKWKLESKNLKLTSQDGHVVAYQIEEISNAKMITSHQVSMETPEGTISGTIRLTYVKR</sequence>
<accession>A0ABX0H4E0</accession>
<feature type="transmembrane region" description="Helical" evidence="1">
    <location>
        <begin position="6"/>
        <end position="25"/>
    </location>
</feature>
<dbReference type="Pfam" id="PF05569">
    <property type="entry name" value="Peptidase_M56"/>
    <property type="match status" value="1"/>
</dbReference>
<reference evidence="3 4" key="1">
    <citation type="submission" date="2020-03" db="EMBL/GenBank/DDBJ databases">
        <title>Cyclobacterium plantarum sp. nov., a marine bacterium isolated from a coastal-marine wetland.</title>
        <authorList>
            <person name="Sanchez-Porro C."/>
            <person name="Ventosa A."/>
            <person name="Amoozegar M."/>
        </authorList>
    </citation>
    <scope>NUCLEOTIDE SEQUENCE [LARGE SCALE GENOMIC DNA]</scope>
    <source>
        <strain evidence="3 4">GBPx2</strain>
    </source>
</reference>
<keyword evidence="1" id="KW-0472">Membrane</keyword>
<dbReference type="CDD" id="cd07341">
    <property type="entry name" value="M56_BlaR1_MecR1_like"/>
    <property type="match status" value="1"/>
</dbReference>